<sequence>MATPLPEALEARYLHDYKLMFEFAQSHKGEALPPAYALCTTPFEHLTKIKIDNLKVEAHHRGRYILLRTLTPTALVAAVGAVVEDEVGNVLMLQLHNQESGVVDGAGLSVGQVLVVVEPYLHVPIDGHGAIRVDHPSDLRVLADWDITVPVQWRRQVVESELHAMQWKAKGNEAFNALDSRFAIDCYTQALSSSPSADEALTIKLNRALAFLRSHQFDAALRDLEAIPQPSEKALFRKAQALYHLQRFAESCEVHRVLAKAFPGNTLAQSEFARAKARLAEQQTGVFPFKEMQREVTRRSPLLLDHATYVGPVAVRPTPSAGMGLFTTRPVKAGDLLICEKAFACTYMGVDDFPKSTQIELLRLMAQKLLKNSSLIPGIIALHHVGYEGDDVREVDNTPVVDSFLLERIRALNAFGGSHPSRREMLLETWGSDGRVPAKTPDVIFAALWPLVSRINHSCHSNAVHTHIGDMMIVRAARDLPADMEVTAMYRSVHRDVDCLDPDINSTPALNFGHWGFRCTCILCNDHEASPAGNLSRRRELGLQLGFVLGTLADRVPNPTKLEERLINKIASTYVRPAAEVPRLALEKGYPLLARLWARQNNPRRAIECAVKGFEALGYVVEGALPPYPSGGGGGGRRLRVKKWGVVTEGLVGCWMTLAHSYRKVAPALAPQAQEFAKVTYRIVVGEDETFAETFAWRADLPVGFLSPER</sequence>
<evidence type="ECO:0000313" key="2">
    <source>
        <dbReference type="Proteomes" id="UP000249661"/>
    </source>
</evidence>
<proteinExistence type="predicted"/>
<dbReference type="Proteomes" id="UP000249661">
    <property type="component" value="Unassembled WGS sequence"/>
</dbReference>
<gene>
    <name evidence="1" type="ORF">BO66DRAFT_449947</name>
</gene>
<protein>
    <submittedName>
        <fullName evidence="1">TPR domain protein</fullName>
    </submittedName>
</protein>
<name>A0ACD1HNM5_9EURO</name>
<keyword evidence="2" id="KW-1185">Reference proteome</keyword>
<dbReference type="EMBL" id="KZ824934">
    <property type="protein sequence ID" value="RAH75025.1"/>
    <property type="molecule type" value="Genomic_DNA"/>
</dbReference>
<organism evidence="1 2">
    <name type="scientific">Aspergillus aculeatinus CBS 121060</name>
    <dbReference type="NCBI Taxonomy" id="1448322"/>
    <lineage>
        <taxon>Eukaryota</taxon>
        <taxon>Fungi</taxon>
        <taxon>Dikarya</taxon>
        <taxon>Ascomycota</taxon>
        <taxon>Pezizomycotina</taxon>
        <taxon>Eurotiomycetes</taxon>
        <taxon>Eurotiomycetidae</taxon>
        <taxon>Eurotiales</taxon>
        <taxon>Aspergillaceae</taxon>
        <taxon>Aspergillus</taxon>
        <taxon>Aspergillus subgen. Circumdati</taxon>
    </lineage>
</organism>
<evidence type="ECO:0000313" key="1">
    <source>
        <dbReference type="EMBL" id="RAH75025.1"/>
    </source>
</evidence>
<accession>A0ACD1HNM5</accession>
<reference evidence="1" key="1">
    <citation type="submission" date="2018-02" db="EMBL/GenBank/DDBJ databases">
        <title>The genomes of Aspergillus section Nigri reveals drivers in fungal speciation.</title>
        <authorList>
            <consortium name="DOE Joint Genome Institute"/>
            <person name="Vesth T.C."/>
            <person name="Nybo J."/>
            <person name="Theobald S."/>
            <person name="Brandl J."/>
            <person name="Frisvad J.C."/>
            <person name="Nielsen K.F."/>
            <person name="Lyhne E.K."/>
            <person name="Kogle M.E."/>
            <person name="Kuo A."/>
            <person name="Riley R."/>
            <person name="Clum A."/>
            <person name="Nolan M."/>
            <person name="Lipzen A."/>
            <person name="Salamov A."/>
            <person name="Henrissat B."/>
            <person name="Wiebenga A."/>
            <person name="De vries R.P."/>
            <person name="Grigoriev I.V."/>
            <person name="Mortensen U.H."/>
            <person name="Andersen M.R."/>
            <person name="Baker S.E."/>
        </authorList>
    </citation>
    <scope>NUCLEOTIDE SEQUENCE</scope>
    <source>
        <strain evidence="1">CBS 121060</strain>
    </source>
</reference>